<dbReference type="Proteomes" id="UP000315423">
    <property type="component" value="Unassembled WGS sequence"/>
</dbReference>
<accession>A0AC61SC14</accession>
<dbReference type="EMBL" id="QYBA01000069">
    <property type="protein sequence ID" value="TKY92155.1"/>
    <property type="molecule type" value="Genomic_DNA"/>
</dbReference>
<evidence type="ECO:0000313" key="1">
    <source>
        <dbReference type="EMBL" id="TKY92155.1"/>
    </source>
</evidence>
<proteinExistence type="predicted"/>
<gene>
    <name evidence="1" type="ORF">C5S46_02145</name>
</gene>
<sequence>MNTELGWVMILLGVFFLAAEALHPGFFIAVPGTVLVVMGVIFILLPSVFEQWSPIIMVVTAIVASIGTIMVYRRIAPGKKPFTTSMDTLAGKKGVVTIDIDPGSISGKV</sequence>
<organism evidence="1 2">
    <name type="scientific">Candidatus Methanomarinus sp</name>
    <dbReference type="NCBI Taxonomy" id="3386244"/>
    <lineage>
        <taxon>Archaea</taxon>
        <taxon>Methanobacteriati</taxon>
        <taxon>Methanobacteriota</taxon>
        <taxon>Stenosarchaea group</taxon>
        <taxon>Methanomicrobia</taxon>
        <taxon>Methanosarcinales</taxon>
        <taxon>ANME-2 cluster</taxon>
        <taxon>Candidatus Methanocomedenaceae</taxon>
        <taxon>Candidatus Methanomarinus</taxon>
    </lineage>
</organism>
<reference evidence="1" key="1">
    <citation type="submission" date="2018-09" db="EMBL/GenBank/DDBJ databases">
        <title>A genomic encyclopedia of anaerobic methanotrophic archaea.</title>
        <authorList>
            <person name="Skennerton C.T."/>
            <person name="Chadwick G.L."/>
            <person name="Laso-Perez R."/>
            <person name="Leu A.O."/>
            <person name="Speth D.R."/>
            <person name="Yu H."/>
            <person name="Morgan-Lang C."/>
            <person name="Hatzenpichler R."/>
            <person name="Goudeau D."/>
            <person name="Malmstrom R."/>
            <person name="Woyke T."/>
            <person name="Hallam S."/>
            <person name="Tyson G.W."/>
            <person name="Wegener G."/>
            <person name="Boetius A."/>
            <person name="Orphan V.J."/>
        </authorList>
    </citation>
    <scope>NUCLEOTIDE SEQUENCE</scope>
    <source>
        <strain evidence="1">CONS3730D10UFb2</strain>
    </source>
</reference>
<evidence type="ECO:0000313" key="2">
    <source>
        <dbReference type="Proteomes" id="UP000315423"/>
    </source>
</evidence>
<protein>
    <submittedName>
        <fullName evidence="1">NfeD family protein</fullName>
    </submittedName>
</protein>
<name>A0AC61SC14_9EURY</name>
<feature type="non-terminal residue" evidence="1">
    <location>
        <position position="109"/>
    </location>
</feature>
<comment type="caution">
    <text evidence="1">The sequence shown here is derived from an EMBL/GenBank/DDBJ whole genome shotgun (WGS) entry which is preliminary data.</text>
</comment>